<keyword evidence="6" id="KW-1185">Reference proteome</keyword>
<dbReference type="AlphaFoldDB" id="A0A372KMS3"/>
<reference evidence="3 5" key="2">
    <citation type="submission" date="2018-08" db="EMBL/GenBank/DDBJ databases">
        <title>Draft genome of Streptococcus sp. nov. Z1.</title>
        <authorList>
            <person name="Tian Z."/>
        </authorList>
    </citation>
    <scope>NUCLEOTIDE SEQUENCE [LARGE SCALE GENOMIC DNA]</scope>
    <source>
        <strain evidence="3">Z1</strain>
        <strain evidence="5">Z1(2018)</strain>
    </source>
</reference>
<dbReference type="EMBL" id="CP031733">
    <property type="protein sequence ID" value="AXQ79427.1"/>
    <property type="molecule type" value="Genomic_DNA"/>
</dbReference>
<accession>A0A372KMS3</accession>
<name>A0A372KMS3_9STRE</name>
<protein>
    <submittedName>
        <fullName evidence="3">Phage head-tail adapter protein</fullName>
    </submittedName>
</protein>
<reference evidence="2 6" key="1">
    <citation type="submission" date="2018-08" db="EMBL/GenBank/DDBJ databases">
        <title>Draft genome of Streptococcus sp .nov. Z2.</title>
        <authorList>
            <person name="Tian Z."/>
        </authorList>
    </citation>
    <scope>NUCLEOTIDE SEQUENCE [LARGE SCALE GENOMIC DNA]</scope>
    <source>
        <strain evidence="2 6">Z2</strain>
    </source>
</reference>
<dbReference type="RefSeq" id="WP_116878164.1">
    <property type="nucleotide sequence ID" value="NZ_CP031733.1"/>
</dbReference>
<reference evidence="1" key="4">
    <citation type="journal article" date="2019" name="Int. J. Syst. Evol. Microbiol.">
        <title>Streptococcus chenjunshii sp. nov. isolated from feces of Tibetan antelopes.</title>
        <authorList>
            <person name="Tian Z."/>
            <person name="Lu S."/>
            <person name="Jin D."/>
            <person name="Yang J."/>
            <person name="Pu J."/>
            <person name="Lai X.H."/>
            <person name="Bai X.N."/>
            <person name="Wu X.M."/>
            <person name="Li J."/>
            <person name="Wang S."/>
            <person name="Xu J."/>
        </authorList>
    </citation>
    <scope>NUCLEOTIDE SEQUENCE</scope>
    <source>
        <strain evidence="1">Z15</strain>
    </source>
</reference>
<evidence type="ECO:0000313" key="5">
    <source>
        <dbReference type="Proteomes" id="UP000262901"/>
    </source>
</evidence>
<evidence type="ECO:0000313" key="6">
    <source>
        <dbReference type="Proteomes" id="UP000264056"/>
    </source>
</evidence>
<sequence>MPRNQTNNGDLRTPIVFYSAKINEGIDGRDVAYEQVYATFAEVYNPSNKDITIANSISTKASYTVKMRDPLNAYQPSNKHYIEIRDPRLIGTKYQIIDIRPSFDERQFLTVVVGGAIDG</sequence>
<dbReference type="OrthoDB" id="2224466at2"/>
<reference evidence="4" key="3">
    <citation type="submission" date="2018-08" db="EMBL/GenBank/DDBJ databases">
        <title>Streptococcus chenjunshii sp. nov., isolated from stools sample of the Tibetan antelope in the Qinghai-Tibet plateau, China.</title>
        <authorList>
            <person name="Tian Z."/>
        </authorList>
    </citation>
    <scope>NUCLEOTIDE SEQUENCE [LARGE SCALE GENOMIC DNA]</scope>
    <source>
        <strain evidence="4">Z15</strain>
    </source>
</reference>
<accession>A0A346NEI2</accession>
<proteinExistence type="predicted"/>
<evidence type="ECO:0000313" key="4">
    <source>
        <dbReference type="Proteomes" id="UP000246115"/>
    </source>
</evidence>
<evidence type="ECO:0000313" key="2">
    <source>
        <dbReference type="EMBL" id="RFU51116.1"/>
    </source>
</evidence>
<gene>
    <name evidence="1" type="ORF">DDV21_010235</name>
    <name evidence="2" type="ORF">DDV22_05265</name>
    <name evidence="3" type="ORF">DDV23_05775</name>
</gene>
<dbReference type="KEGG" id="schj:DDV21_010235"/>
<dbReference type="EMBL" id="QVQY01000010">
    <property type="protein sequence ID" value="RFU51116.1"/>
    <property type="molecule type" value="Genomic_DNA"/>
</dbReference>
<dbReference type="Proteomes" id="UP000264056">
    <property type="component" value="Unassembled WGS sequence"/>
</dbReference>
<dbReference type="Proteomes" id="UP000246115">
    <property type="component" value="Chromosome"/>
</dbReference>
<dbReference type="EMBL" id="QVQZ01000010">
    <property type="protein sequence ID" value="RFU53214.1"/>
    <property type="molecule type" value="Genomic_DNA"/>
</dbReference>
<organism evidence="3 5">
    <name type="scientific">Streptococcus chenjunshii</name>
    <dbReference type="NCBI Taxonomy" id="2173853"/>
    <lineage>
        <taxon>Bacteria</taxon>
        <taxon>Bacillati</taxon>
        <taxon>Bacillota</taxon>
        <taxon>Bacilli</taxon>
        <taxon>Lactobacillales</taxon>
        <taxon>Streptococcaceae</taxon>
        <taxon>Streptococcus</taxon>
    </lineage>
</organism>
<evidence type="ECO:0000313" key="1">
    <source>
        <dbReference type="EMBL" id="AXQ79427.1"/>
    </source>
</evidence>
<dbReference type="Proteomes" id="UP000262901">
    <property type="component" value="Unassembled WGS sequence"/>
</dbReference>
<evidence type="ECO:0000313" key="3">
    <source>
        <dbReference type="EMBL" id="RFU53214.1"/>
    </source>
</evidence>